<sequence>MRRHFCVVVRIKLESLENWAALRLRNRLLEPTSLGFGVLGIREKLLHRMVLRGAAPPCSMQLDAMLRNKGCRRDFLVGVPFFYVDSGQLGYAFDELKELASRSTNFNMFGYFQPILALIGSLRFACQKLEKILGLKMGYDSFFFGAILSCFLSQFGYPLGFKALPNPYRWSIYSIAVLYETWYGLAFRILFPKGSLDLANSEPREKLKGYWIKGRPLFRKPFPHGCE</sequence>
<reference evidence="2" key="1">
    <citation type="submission" date="2018-02" db="EMBL/GenBank/DDBJ databases">
        <authorList>
            <person name="Cohen D.B."/>
            <person name="Kent A.D."/>
        </authorList>
    </citation>
    <scope>NUCLEOTIDE SEQUENCE</scope>
</reference>
<feature type="transmembrane region" description="Helical" evidence="1">
    <location>
        <begin position="75"/>
        <end position="93"/>
    </location>
</feature>
<feature type="transmembrane region" description="Helical" evidence="1">
    <location>
        <begin position="170"/>
        <end position="191"/>
    </location>
</feature>
<name>A0A2N9EFL1_FAGSY</name>
<keyword evidence="1" id="KW-0472">Membrane</keyword>
<protein>
    <submittedName>
        <fullName evidence="2">Uncharacterized protein</fullName>
    </submittedName>
</protein>
<accession>A0A2N9EFL1</accession>
<evidence type="ECO:0000313" key="2">
    <source>
        <dbReference type="EMBL" id="SPC73523.1"/>
    </source>
</evidence>
<feature type="transmembrane region" description="Helical" evidence="1">
    <location>
        <begin position="108"/>
        <end position="126"/>
    </location>
</feature>
<proteinExistence type="predicted"/>
<keyword evidence="1" id="KW-0812">Transmembrane</keyword>
<organism evidence="2">
    <name type="scientific">Fagus sylvatica</name>
    <name type="common">Beechnut</name>
    <dbReference type="NCBI Taxonomy" id="28930"/>
    <lineage>
        <taxon>Eukaryota</taxon>
        <taxon>Viridiplantae</taxon>
        <taxon>Streptophyta</taxon>
        <taxon>Embryophyta</taxon>
        <taxon>Tracheophyta</taxon>
        <taxon>Spermatophyta</taxon>
        <taxon>Magnoliopsida</taxon>
        <taxon>eudicotyledons</taxon>
        <taxon>Gunneridae</taxon>
        <taxon>Pentapetalae</taxon>
        <taxon>rosids</taxon>
        <taxon>fabids</taxon>
        <taxon>Fagales</taxon>
        <taxon>Fagaceae</taxon>
        <taxon>Fagus</taxon>
    </lineage>
</organism>
<dbReference type="AlphaFoldDB" id="A0A2N9EFL1"/>
<feature type="transmembrane region" description="Helical" evidence="1">
    <location>
        <begin position="138"/>
        <end position="158"/>
    </location>
</feature>
<keyword evidence="1" id="KW-1133">Transmembrane helix</keyword>
<evidence type="ECO:0000256" key="1">
    <source>
        <dbReference type="SAM" id="Phobius"/>
    </source>
</evidence>
<dbReference type="EMBL" id="OIVN01000061">
    <property type="protein sequence ID" value="SPC73523.1"/>
    <property type="molecule type" value="Genomic_DNA"/>
</dbReference>
<gene>
    <name evidence="2" type="ORF">FSB_LOCUS1405</name>
</gene>